<dbReference type="PANTHER" id="PTHR43472:SF1">
    <property type="entry name" value="PHOSPHORIBOSYLAMINE--GLYCINE LIGASE, CHLOROPLASTIC"/>
    <property type="match status" value="1"/>
</dbReference>
<keyword evidence="8 14" id="KW-0658">Purine biosynthesis</keyword>
<dbReference type="Gene3D" id="3.30.1490.20">
    <property type="entry name" value="ATP-grasp fold, A domain"/>
    <property type="match status" value="1"/>
</dbReference>
<keyword evidence="7 15" id="KW-0547">Nucleotide-binding</keyword>
<dbReference type="Gene3D" id="3.90.600.10">
    <property type="entry name" value="Phosphoribosylglycinamide synthetase, C-terminal domain"/>
    <property type="match status" value="1"/>
</dbReference>
<dbReference type="EC" id="6.3.4.13" evidence="4 14"/>
<dbReference type="InterPro" id="IPR011054">
    <property type="entry name" value="Rudment_hybrid_motif"/>
</dbReference>
<dbReference type="GO" id="GO:0006189">
    <property type="term" value="P:'de novo' IMP biosynthetic process"/>
    <property type="evidence" value="ECO:0007669"/>
    <property type="project" value="UniProtKB-UniRule"/>
</dbReference>
<dbReference type="OrthoDB" id="9807240at2"/>
<dbReference type="InterPro" id="IPR020561">
    <property type="entry name" value="PRibGlycinamid_synth_ATP-grasp"/>
</dbReference>
<evidence type="ECO:0000256" key="14">
    <source>
        <dbReference type="HAMAP-Rule" id="MF_00138"/>
    </source>
</evidence>
<dbReference type="Gene3D" id="3.40.50.20">
    <property type="match status" value="1"/>
</dbReference>
<dbReference type="SMART" id="SM01210">
    <property type="entry name" value="GARS_C"/>
    <property type="match status" value="1"/>
</dbReference>
<dbReference type="EMBL" id="VIGC01000068">
    <property type="protein sequence ID" value="TQE92952.1"/>
    <property type="molecule type" value="Genomic_DNA"/>
</dbReference>
<keyword evidence="9 15" id="KW-0067">ATP-binding</keyword>
<dbReference type="GO" id="GO:0009113">
    <property type="term" value="P:purine nucleobase biosynthetic process"/>
    <property type="evidence" value="ECO:0007669"/>
    <property type="project" value="InterPro"/>
</dbReference>
<reference evidence="17 18" key="1">
    <citation type="submission" date="2019-06" db="EMBL/GenBank/DDBJ databases">
        <title>Genome sequence of Litorilinea aerophila BAA-2444.</title>
        <authorList>
            <person name="Maclea K.S."/>
            <person name="Maurais E.G."/>
            <person name="Iannazzi L.C."/>
        </authorList>
    </citation>
    <scope>NUCLEOTIDE SEQUENCE [LARGE SCALE GENOMIC DNA]</scope>
    <source>
        <strain evidence="17 18">ATCC BAA-2444</strain>
    </source>
</reference>
<evidence type="ECO:0000259" key="16">
    <source>
        <dbReference type="PROSITE" id="PS50975"/>
    </source>
</evidence>
<evidence type="ECO:0000313" key="17">
    <source>
        <dbReference type="EMBL" id="TQE92952.1"/>
    </source>
</evidence>
<keyword evidence="18" id="KW-1185">Reference proteome</keyword>
<accession>A0A540V891</accession>
<organism evidence="17 18">
    <name type="scientific">Litorilinea aerophila</name>
    <dbReference type="NCBI Taxonomy" id="1204385"/>
    <lineage>
        <taxon>Bacteria</taxon>
        <taxon>Bacillati</taxon>
        <taxon>Chloroflexota</taxon>
        <taxon>Caldilineae</taxon>
        <taxon>Caldilineales</taxon>
        <taxon>Caldilineaceae</taxon>
        <taxon>Litorilinea</taxon>
    </lineage>
</organism>
<dbReference type="FunCoup" id="A0A540V891">
    <property type="interactions" value="444"/>
</dbReference>
<dbReference type="InterPro" id="IPR020562">
    <property type="entry name" value="PRibGlycinamide_synth_N"/>
</dbReference>
<keyword evidence="5 14" id="KW-0436">Ligase</keyword>
<feature type="domain" description="ATP-grasp" evidence="16">
    <location>
        <begin position="109"/>
        <end position="315"/>
    </location>
</feature>
<dbReference type="PROSITE" id="PS50975">
    <property type="entry name" value="ATP_GRASP"/>
    <property type="match status" value="1"/>
</dbReference>
<dbReference type="FunFam" id="3.90.600.10:FF:000001">
    <property type="entry name" value="Trifunctional purine biosynthetic protein adenosine-3"/>
    <property type="match status" value="1"/>
</dbReference>
<dbReference type="SUPFAM" id="SSF52440">
    <property type="entry name" value="PreATP-grasp domain"/>
    <property type="match status" value="1"/>
</dbReference>
<protein>
    <recommendedName>
        <fullName evidence="4 14">Phosphoribosylamine--glycine ligase</fullName>
        <ecNumber evidence="4 14">6.3.4.13</ecNumber>
    </recommendedName>
    <alternativeName>
        <fullName evidence="14">GARS</fullName>
    </alternativeName>
    <alternativeName>
        <fullName evidence="12 14">Glycinamide ribonucleotide synthetase</fullName>
    </alternativeName>
    <alternativeName>
        <fullName evidence="13 14">Phosphoribosylglycinamide synthetase</fullName>
    </alternativeName>
</protein>
<evidence type="ECO:0000256" key="7">
    <source>
        <dbReference type="ARBA" id="ARBA00022741"/>
    </source>
</evidence>
<dbReference type="SUPFAM" id="SSF51246">
    <property type="entry name" value="Rudiment single hybrid motif"/>
    <property type="match status" value="1"/>
</dbReference>
<evidence type="ECO:0000256" key="3">
    <source>
        <dbReference type="ARBA" id="ARBA00005174"/>
    </source>
</evidence>
<dbReference type="InParanoid" id="A0A540V891"/>
<dbReference type="InterPro" id="IPR020560">
    <property type="entry name" value="PRibGlycinamide_synth_C-dom"/>
</dbReference>
<dbReference type="GO" id="GO:0005524">
    <property type="term" value="F:ATP binding"/>
    <property type="evidence" value="ECO:0007669"/>
    <property type="project" value="UniProtKB-UniRule"/>
</dbReference>
<dbReference type="PANTHER" id="PTHR43472">
    <property type="entry name" value="PHOSPHORIBOSYLAMINE--GLYCINE LIGASE"/>
    <property type="match status" value="1"/>
</dbReference>
<gene>
    <name evidence="14 17" type="primary">purD</name>
    <name evidence="17" type="ORF">FKZ61_23480</name>
</gene>
<evidence type="ECO:0000256" key="12">
    <source>
        <dbReference type="ARBA" id="ARBA00042242"/>
    </source>
</evidence>
<evidence type="ECO:0000256" key="13">
    <source>
        <dbReference type="ARBA" id="ARBA00042864"/>
    </source>
</evidence>
<proteinExistence type="inferred from homology"/>
<evidence type="ECO:0000256" key="4">
    <source>
        <dbReference type="ARBA" id="ARBA00013255"/>
    </source>
</evidence>
<name>A0A540V891_9CHLR</name>
<comment type="pathway">
    <text evidence="3 14">Purine metabolism; IMP biosynthesis via de novo pathway; N(1)-(5-phospho-D-ribosyl)glycinamide from 5-phospho-alpha-D-ribose 1-diphosphate: step 2/2.</text>
</comment>
<comment type="similarity">
    <text evidence="11 14">Belongs to the GARS family.</text>
</comment>
<dbReference type="FunFam" id="3.40.50.20:FF:000006">
    <property type="entry name" value="Phosphoribosylamine--glycine ligase, chloroplastic"/>
    <property type="match status" value="1"/>
</dbReference>
<dbReference type="Proteomes" id="UP000317371">
    <property type="component" value="Unassembled WGS sequence"/>
</dbReference>
<evidence type="ECO:0000256" key="15">
    <source>
        <dbReference type="PROSITE-ProRule" id="PRU00409"/>
    </source>
</evidence>
<dbReference type="HAMAP" id="MF_00138">
    <property type="entry name" value="GARS"/>
    <property type="match status" value="1"/>
</dbReference>
<evidence type="ECO:0000256" key="6">
    <source>
        <dbReference type="ARBA" id="ARBA00022723"/>
    </source>
</evidence>
<comment type="caution">
    <text evidence="17">The sequence shown here is derived from an EMBL/GenBank/DDBJ whole genome shotgun (WGS) entry which is preliminary data.</text>
</comment>
<dbReference type="InterPro" id="IPR013815">
    <property type="entry name" value="ATP_grasp_subdomain_1"/>
</dbReference>
<evidence type="ECO:0000256" key="10">
    <source>
        <dbReference type="ARBA" id="ARBA00023211"/>
    </source>
</evidence>
<evidence type="ECO:0000256" key="5">
    <source>
        <dbReference type="ARBA" id="ARBA00022598"/>
    </source>
</evidence>
<dbReference type="SMART" id="SM01209">
    <property type="entry name" value="GARS_A"/>
    <property type="match status" value="1"/>
</dbReference>
<dbReference type="NCBIfam" id="TIGR00877">
    <property type="entry name" value="purD"/>
    <property type="match status" value="1"/>
</dbReference>
<dbReference type="Pfam" id="PF01071">
    <property type="entry name" value="GARS_A"/>
    <property type="match status" value="1"/>
</dbReference>
<dbReference type="Gene3D" id="3.30.470.20">
    <property type="entry name" value="ATP-grasp fold, B domain"/>
    <property type="match status" value="1"/>
</dbReference>
<dbReference type="PROSITE" id="PS00184">
    <property type="entry name" value="GARS"/>
    <property type="match status" value="1"/>
</dbReference>
<evidence type="ECO:0000256" key="11">
    <source>
        <dbReference type="ARBA" id="ARBA00038345"/>
    </source>
</evidence>
<dbReference type="FunFam" id="3.30.470.20:FF:000018">
    <property type="entry name" value="Trifunctional purine biosynthetic protein adenosine-3"/>
    <property type="match status" value="1"/>
</dbReference>
<dbReference type="InterPro" id="IPR016185">
    <property type="entry name" value="PreATP-grasp_dom_sf"/>
</dbReference>
<evidence type="ECO:0000313" key="18">
    <source>
        <dbReference type="Proteomes" id="UP000317371"/>
    </source>
</evidence>
<dbReference type="Pfam" id="PF02844">
    <property type="entry name" value="GARS_N"/>
    <property type="match status" value="1"/>
</dbReference>
<comment type="catalytic activity">
    <reaction evidence="14">
        <text>5-phospho-beta-D-ribosylamine + glycine + ATP = N(1)-(5-phospho-beta-D-ribosyl)glycinamide + ADP + phosphate + H(+)</text>
        <dbReference type="Rhea" id="RHEA:17453"/>
        <dbReference type="ChEBI" id="CHEBI:15378"/>
        <dbReference type="ChEBI" id="CHEBI:30616"/>
        <dbReference type="ChEBI" id="CHEBI:43474"/>
        <dbReference type="ChEBI" id="CHEBI:57305"/>
        <dbReference type="ChEBI" id="CHEBI:58681"/>
        <dbReference type="ChEBI" id="CHEBI:143788"/>
        <dbReference type="ChEBI" id="CHEBI:456216"/>
        <dbReference type="EC" id="6.3.4.13"/>
    </reaction>
</comment>
<dbReference type="GO" id="GO:0046872">
    <property type="term" value="F:metal ion binding"/>
    <property type="evidence" value="ECO:0007669"/>
    <property type="project" value="UniProtKB-KW"/>
</dbReference>
<keyword evidence="6" id="KW-0479">Metal-binding</keyword>
<dbReference type="SUPFAM" id="SSF56059">
    <property type="entry name" value="Glutathione synthetase ATP-binding domain-like"/>
    <property type="match status" value="1"/>
</dbReference>
<dbReference type="GO" id="GO:0004637">
    <property type="term" value="F:phosphoribosylamine-glycine ligase activity"/>
    <property type="evidence" value="ECO:0007669"/>
    <property type="project" value="UniProtKB-UniRule"/>
</dbReference>
<dbReference type="UniPathway" id="UPA00074">
    <property type="reaction ID" value="UER00125"/>
</dbReference>
<dbReference type="InterPro" id="IPR011761">
    <property type="entry name" value="ATP-grasp"/>
</dbReference>
<dbReference type="AlphaFoldDB" id="A0A540V891"/>
<dbReference type="RefSeq" id="WP_141612615.1">
    <property type="nucleotide sequence ID" value="NZ_VIGC02000068.1"/>
</dbReference>
<evidence type="ECO:0000256" key="9">
    <source>
        <dbReference type="ARBA" id="ARBA00022840"/>
    </source>
</evidence>
<sequence>MRVLLIGNGGREHAIAWKLSQSDRVERIFVAPGNGGTATLAKAENVALSTEDLAGLRDFAAANAIDLTLVGPEAPLVAGVVDVFQEAGLPIFGPTRAAAQIEGSKAFSKQFMEKYGIPTGRAQIFDDFDQATRYLRSLDGVPVIKASGLAAGKGVILPETRSEAAAVLHAMLVERQFGDASAQVLVEERLSGPELSVLAFCDGETLRVMPAAQDHKRLLDGDYGPNTGGMGAFAPSPLATPELLAQVSAEILLPTVQGLAAEGTPYVGVLYAGLMLTPAGPKVLEFNCRFGDPETQVILPLLESDLAEICLACVEGRLETVTPSWRAGAAVTVVMASGGYPGEYTTGVEITGVEAAEALGCLVFHAGTKRQDGRLLTAGGRVLAVTALGDTIQAAAQAAYQGVAQIHFNQAHYRRDIGLQA</sequence>
<evidence type="ECO:0000256" key="1">
    <source>
        <dbReference type="ARBA" id="ARBA00001936"/>
    </source>
</evidence>
<dbReference type="InterPro" id="IPR000115">
    <property type="entry name" value="PRibGlycinamide_synth"/>
</dbReference>
<comment type="cofactor">
    <cofactor evidence="2">
        <name>Mg(2+)</name>
        <dbReference type="ChEBI" id="CHEBI:18420"/>
    </cofactor>
</comment>
<keyword evidence="10" id="KW-0464">Manganese</keyword>
<dbReference type="Pfam" id="PF02843">
    <property type="entry name" value="GARS_C"/>
    <property type="match status" value="1"/>
</dbReference>
<dbReference type="InterPro" id="IPR020559">
    <property type="entry name" value="PRibGlycinamide_synth_CS"/>
</dbReference>
<evidence type="ECO:0000256" key="8">
    <source>
        <dbReference type="ARBA" id="ARBA00022755"/>
    </source>
</evidence>
<evidence type="ECO:0000256" key="2">
    <source>
        <dbReference type="ARBA" id="ARBA00001946"/>
    </source>
</evidence>
<comment type="cofactor">
    <cofactor evidence="1">
        <name>Mn(2+)</name>
        <dbReference type="ChEBI" id="CHEBI:29035"/>
    </cofactor>
</comment>
<dbReference type="InterPro" id="IPR037123">
    <property type="entry name" value="PRibGlycinamide_synth_C_sf"/>
</dbReference>